<dbReference type="Pfam" id="PF02470">
    <property type="entry name" value="MlaD"/>
    <property type="match status" value="1"/>
</dbReference>
<dbReference type="PANTHER" id="PTHR36698">
    <property type="entry name" value="BLL5892 PROTEIN"/>
    <property type="match status" value="1"/>
</dbReference>
<reference evidence="6" key="1">
    <citation type="submission" date="2018-03" db="EMBL/GenBank/DDBJ databases">
        <title>A comparative analysis of the Nautiliaceae.</title>
        <authorList>
            <person name="Grosche A."/>
            <person name="Smedile F."/>
            <person name="Vetriani C."/>
        </authorList>
    </citation>
    <scope>NUCLEOTIDE SEQUENCE [LARGE SCALE GENOMIC DNA]</scope>
    <source>
        <strain evidence="6">TB6</strain>
    </source>
</reference>
<protein>
    <submittedName>
        <fullName evidence="3">MCE family protein</fullName>
    </submittedName>
    <submittedName>
        <fullName evidence="4">Phospholipid/cholesterol/gamma-HCH transport system substrate-binding protein</fullName>
    </submittedName>
</protein>
<proteinExistence type="predicted"/>
<organism evidence="4 5">
    <name type="scientific">Caminibacter pacificus</name>
    <dbReference type="NCBI Taxonomy" id="1424653"/>
    <lineage>
        <taxon>Bacteria</taxon>
        <taxon>Pseudomonadati</taxon>
        <taxon>Campylobacterota</taxon>
        <taxon>Epsilonproteobacteria</taxon>
        <taxon>Nautiliales</taxon>
        <taxon>Nautiliaceae</taxon>
        <taxon>Caminibacter</taxon>
    </lineage>
</organism>
<dbReference type="Proteomes" id="UP000298805">
    <property type="component" value="Chromosome"/>
</dbReference>
<accession>A0AAJ4UX89</accession>
<gene>
    <name evidence="3" type="ORF">C6V80_09205</name>
    <name evidence="4" type="ORF">EDC58_1547</name>
</gene>
<evidence type="ECO:0000259" key="2">
    <source>
        <dbReference type="Pfam" id="PF02470"/>
    </source>
</evidence>
<keyword evidence="6" id="KW-1185">Reference proteome</keyword>
<dbReference type="AlphaFoldDB" id="A0AAJ4UX89"/>
<evidence type="ECO:0000313" key="6">
    <source>
        <dbReference type="Proteomes" id="UP000298805"/>
    </source>
</evidence>
<reference evidence="3" key="3">
    <citation type="submission" date="2019-06" db="EMBL/GenBank/DDBJ databases">
        <title>A comparative analysis of the Nautiliaceae.</title>
        <authorList>
            <person name="Grosche A."/>
            <person name="Smedile F."/>
            <person name="Vetriani C."/>
        </authorList>
    </citation>
    <scope>NUCLEOTIDE SEQUENCE</scope>
    <source>
        <strain evidence="3">TB6</strain>
    </source>
</reference>
<keyword evidence="1" id="KW-0472">Membrane</keyword>
<dbReference type="InterPro" id="IPR003399">
    <property type="entry name" value="Mce/MlaD"/>
</dbReference>
<dbReference type="EMBL" id="RJVK01000004">
    <property type="protein sequence ID" value="ROR39056.1"/>
    <property type="molecule type" value="Genomic_DNA"/>
</dbReference>
<feature type="domain" description="Mce/MlaD" evidence="2">
    <location>
        <begin position="39"/>
        <end position="117"/>
    </location>
</feature>
<feature type="transmembrane region" description="Helical" evidence="1">
    <location>
        <begin position="7"/>
        <end position="29"/>
    </location>
</feature>
<dbReference type="PANTHER" id="PTHR36698:SF2">
    <property type="entry name" value="MCE_MLAD DOMAIN-CONTAINING PROTEIN"/>
    <property type="match status" value="1"/>
</dbReference>
<keyword evidence="1" id="KW-1133">Transmembrane helix</keyword>
<keyword evidence="1" id="KW-0812">Transmembrane</keyword>
<dbReference type="RefSeq" id="WP_123352935.1">
    <property type="nucleotide sequence ID" value="NZ_CP027432.2"/>
</dbReference>
<dbReference type="Proteomes" id="UP000272781">
    <property type="component" value="Unassembled WGS sequence"/>
</dbReference>
<evidence type="ECO:0000313" key="5">
    <source>
        <dbReference type="Proteomes" id="UP000272781"/>
    </source>
</evidence>
<sequence length="322" mass="36225">MNRRVNYIILAVFTLLLTAGAVYFIYWLGKFNANKKPKNYYQAIFHESVSGLNIASPVKYMGVNIGSVKKITINPNEPNSVIVTFTVDKNIPLRKDSYAVLELEGITGLKYIEIEGGSKNSPILKTSKHHPATIKTIPSFNAKLFEALSSTTDKLNTLLDNLNTILDPKKASHLQNMLIHLEKISAYLDKNKYMLKDTIQNFNQLQNNLNKTITALRKDIHNLTTHTIKTEKAFTQNFNQLNSNVSSFVKNSNILISELTKKTKEGQFDLKDALLESFKPIDTTSNEIKKATIKLENLLNELQNSPSDIIFKKANPPKGPGE</sequence>
<evidence type="ECO:0000256" key="1">
    <source>
        <dbReference type="SAM" id="Phobius"/>
    </source>
</evidence>
<reference evidence="4 5" key="2">
    <citation type="submission" date="2018-11" db="EMBL/GenBank/DDBJ databases">
        <title>Genomic Encyclopedia of Type Strains, Phase IV (KMG-IV): sequencing the most valuable type-strain genomes for metagenomic binning, comparative biology and taxonomic classification.</title>
        <authorList>
            <person name="Goeker M."/>
        </authorList>
    </citation>
    <scope>NUCLEOTIDE SEQUENCE [LARGE SCALE GENOMIC DNA]</scope>
    <source>
        <strain evidence="4 5">DSM 27783</strain>
    </source>
</reference>
<name>A0AAJ4UX89_9BACT</name>
<evidence type="ECO:0000313" key="3">
    <source>
        <dbReference type="EMBL" id="QCI29125.1"/>
    </source>
</evidence>
<evidence type="ECO:0000313" key="4">
    <source>
        <dbReference type="EMBL" id="ROR39056.1"/>
    </source>
</evidence>
<dbReference type="EMBL" id="CP027432">
    <property type="protein sequence ID" value="QCI29125.1"/>
    <property type="molecule type" value="Genomic_DNA"/>
</dbReference>